<evidence type="ECO:0000313" key="2">
    <source>
        <dbReference type="EMBL" id="TGE20384.1"/>
    </source>
</evidence>
<reference evidence="2 3" key="1">
    <citation type="submission" date="2019-04" db="EMBL/GenBank/DDBJ databases">
        <authorList>
            <person name="Feng G."/>
            <person name="Zhang J."/>
            <person name="Zhu H."/>
        </authorList>
    </citation>
    <scope>NUCLEOTIDE SEQUENCE [LARGE SCALE GENOMIC DNA]</scope>
    <source>
        <strain evidence="2 3">JCM 31653</strain>
    </source>
</reference>
<feature type="transmembrane region" description="Helical" evidence="1">
    <location>
        <begin position="65"/>
        <end position="83"/>
    </location>
</feature>
<dbReference type="RefSeq" id="WP_135465186.1">
    <property type="nucleotide sequence ID" value="NZ_SRLC01000003.1"/>
</dbReference>
<accession>A0A4Z0PSU8</accession>
<dbReference type="Proteomes" id="UP000297549">
    <property type="component" value="Unassembled WGS sequence"/>
</dbReference>
<feature type="transmembrane region" description="Helical" evidence="1">
    <location>
        <begin position="129"/>
        <end position="147"/>
    </location>
</feature>
<gene>
    <name evidence="2" type="ORF">E5K00_20505</name>
</gene>
<dbReference type="EMBL" id="SRLC01000003">
    <property type="protein sequence ID" value="TGE20384.1"/>
    <property type="molecule type" value="Genomic_DNA"/>
</dbReference>
<dbReference type="OrthoDB" id="9856256at2"/>
<dbReference type="AlphaFoldDB" id="A0A4Z0PSU8"/>
<evidence type="ECO:0000313" key="3">
    <source>
        <dbReference type="Proteomes" id="UP000297549"/>
    </source>
</evidence>
<keyword evidence="1" id="KW-0472">Membrane</keyword>
<keyword evidence="1" id="KW-1133">Transmembrane helix</keyword>
<feature type="transmembrane region" description="Helical" evidence="1">
    <location>
        <begin position="167"/>
        <end position="185"/>
    </location>
</feature>
<proteinExistence type="predicted"/>
<keyword evidence="3" id="KW-1185">Reference proteome</keyword>
<feature type="transmembrane region" description="Helical" evidence="1">
    <location>
        <begin position="95"/>
        <end position="117"/>
    </location>
</feature>
<name>A0A4Z0PSU8_9BACT</name>
<feature type="transmembrane region" description="Helical" evidence="1">
    <location>
        <begin position="38"/>
        <end position="58"/>
    </location>
</feature>
<keyword evidence="1" id="KW-0812">Transmembrane</keyword>
<protein>
    <submittedName>
        <fullName evidence="2">Uncharacterized protein</fullName>
    </submittedName>
</protein>
<comment type="caution">
    <text evidence="2">The sequence shown here is derived from an EMBL/GenBank/DDBJ whole genome shotgun (WGS) entry which is preliminary data.</text>
</comment>
<feature type="transmembrane region" description="Helical" evidence="1">
    <location>
        <begin position="237"/>
        <end position="258"/>
    </location>
</feature>
<evidence type="ECO:0000256" key="1">
    <source>
        <dbReference type="SAM" id="Phobius"/>
    </source>
</evidence>
<organism evidence="2 3">
    <name type="scientific">Hymenobacter aquaticus</name>
    <dbReference type="NCBI Taxonomy" id="1867101"/>
    <lineage>
        <taxon>Bacteria</taxon>
        <taxon>Pseudomonadati</taxon>
        <taxon>Bacteroidota</taxon>
        <taxon>Cytophagia</taxon>
        <taxon>Cytophagales</taxon>
        <taxon>Hymenobacteraceae</taxon>
        <taxon>Hymenobacter</taxon>
    </lineage>
</organism>
<sequence>MLVSSSSVRRLGLLLFLLLMPLLTRADALDGAMLMLELLAAVAGIALTGVVLTVLAYARPQSRALRVLNYVVAGLNIVLGMLWEQVFSRSALDPIFLGINPFLSVAVPLALWLGGVTWAREEQKPLRQLVWVSVAVFGAQLLINPVVQQLMWSVVGQGTYTSGGISWLGWGLSLLLSFACWWLVLEQVQRQWQLGWQAMRPRLLAPALEAGFGLVFSIVSVLMMLGPGDQLANPGSYWTSLLGGAVLSWAVGVLAVWLNQRRYAAPAPLEE</sequence>
<feature type="transmembrane region" description="Helical" evidence="1">
    <location>
        <begin position="206"/>
        <end position="225"/>
    </location>
</feature>